<dbReference type="AlphaFoldDB" id="A0AAJ1BAS8"/>
<comment type="caution">
    <text evidence="7">The sequence shown here is derived from an EMBL/GenBank/DDBJ whole genome shotgun (WGS) entry which is preliminary data.</text>
</comment>
<sequence>MSLAGERLLGKSSDSRQRDEHTDESVKTASKLNWLRAGVLGANDGIVSTAGVVVGVAAADPQNNIAIFTAGMAAVVAGAISMAAGEYVSVSTQKDTEQALVHKEKTRLKKDPEAEFEGLIKVYEAKGLSAETARKVASEYSAIDPVAAQVEARYSIDSEEFVNPWNAAFSSAISFVLGAVLPMLAILLFPPASKFIATFILTLVALGLAGYTSAWLSEAPRGRAVIRVIIGGALAMLITGAVGHLVGLSL</sequence>
<proteinExistence type="predicted"/>
<keyword evidence="3 6" id="KW-1133">Transmembrane helix</keyword>
<keyword evidence="2 6" id="KW-0812">Transmembrane</keyword>
<evidence type="ECO:0000313" key="8">
    <source>
        <dbReference type="Proteomes" id="UP001200537"/>
    </source>
</evidence>
<evidence type="ECO:0000313" key="7">
    <source>
        <dbReference type="EMBL" id="MCG4617191.1"/>
    </source>
</evidence>
<protein>
    <submittedName>
        <fullName evidence="7">VIT family protein</fullName>
    </submittedName>
</protein>
<evidence type="ECO:0000256" key="5">
    <source>
        <dbReference type="SAM" id="MobiDB-lite"/>
    </source>
</evidence>
<feature type="compositionally biased region" description="Basic and acidic residues" evidence="5">
    <location>
        <begin position="13"/>
        <end position="26"/>
    </location>
</feature>
<feature type="transmembrane region" description="Helical" evidence="6">
    <location>
        <begin position="195"/>
        <end position="216"/>
    </location>
</feature>
<dbReference type="Pfam" id="PF01988">
    <property type="entry name" value="VIT1"/>
    <property type="match status" value="1"/>
</dbReference>
<dbReference type="Proteomes" id="UP001200537">
    <property type="component" value="Unassembled WGS sequence"/>
</dbReference>
<dbReference type="CDD" id="cd02432">
    <property type="entry name" value="Nodulin-21_like_1"/>
    <property type="match status" value="1"/>
</dbReference>
<reference evidence="7" key="1">
    <citation type="submission" date="2022-01" db="EMBL/GenBank/DDBJ databases">
        <title>Collection of gut derived symbiotic bacterial strains cultured from healthy donors.</title>
        <authorList>
            <person name="Lin H."/>
            <person name="Kohout C."/>
            <person name="Waligurski E."/>
            <person name="Pamer E.G."/>
        </authorList>
    </citation>
    <scope>NUCLEOTIDE SEQUENCE</scope>
    <source>
        <strain evidence="7">DFI.7.46</strain>
    </source>
</reference>
<evidence type="ECO:0000256" key="2">
    <source>
        <dbReference type="ARBA" id="ARBA00022692"/>
    </source>
</evidence>
<dbReference type="PANTHER" id="PTHR31851">
    <property type="entry name" value="FE(2+)/MN(2+) TRANSPORTER PCL1"/>
    <property type="match status" value="1"/>
</dbReference>
<gene>
    <name evidence="7" type="ORF">L0M99_01590</name>
</gene>
<feature type="region of interest" description="Disordered" evidence="5">
    <location>
        <begin position="1"/>
        <end position="27"/>
    </location>
</feature>
<name>A0AAJ1BAS8_9ACTO</name>
<evidence type="ECO:0000256" key="4">
    <source>
        <dbReference type="ARBA" id="ARBA00023136"/>
    </source>
</evidence>
<evidence type="ECO:0000256" key="6">
    <source>
        <dbReference type="SAM" id="Phobius"/>
    </source>
</evidence>
<dbReference type="EMBL" id="JAKNHJ010000002">
    <property type="protein sequence ID" value="MCG4617191.1"/>
    <property type="molecule type" value="Genomic_DNA"/>
</dbReference>
<dbReference type="RefSeq" id="WP_024059396.1">
    <property type="nucleotide sequence ID" value="NZ_JAGZVZ010000004.1"/>
</dbReference>
<dbReference type="GO" id="GO:0030026">
    <property type="term" value="P:intracellular manganese ion homeostasis"/>
    <property type="evidence" value="ECO:0007669"/>
    <property type="project" value="InterPro"/>
</dbReference>
<comment type="subcellular location">
    <subcellularLocation>
        <location evidence="1">Endomembrane system</location>
        <topology evidence="1">Multi-pass membrane protein</topology>
    </subcellularLocation>
</comment>
<feature type="transmembrane region" description="Helical" evidence="6">
    <location>
        <begin position="228"/>
        <end position="247"/>
    </location>
</feature>
<feature type="transmembrane region" description="Helical" evidence="6">
    <location>
        <begin position="37"/>
        <end position="59"/>
    </location>
</feature>
<accession>A0AAJ1BAS8</accession>
<dbReference type="GO" id="GO:0012505">
    <property type="term" value="C:endomembrane system"/>
    <property type="evidence" value="ECO:0007669"/>
    <property type="project" value="UniProtKB-SubCell"/>
</dbReference>
<organism evidence="7 8">
    <name type="scientific">Varibaculum cambriense</name>
    <dbReference type="NCBI Taxonomy" id="184870"/>
    <lineage>
        <taxon>Bacteria</taxon>
        <taxon>Bacillati</taxon>
        <taxon>Actinomycetota</taxon>
        <taxon>Actinomycetes</taxon>
        <taxon>Actinomycetales</taxon>
        <taxon>Actinomycetaceae</taxon>
        <taxon>Varibaculum</taxon>
    </lineage>
</organism>
<evidence type="ECO:0000256" key="3">
    <source>
        <dbReference type="ARBA" id="ARBA00022989"/>
    </source>
</evidence>
<feature type="transmembrane region" description="Helical" evidence="6">
    <location>
        <begin position="65"/>
        <end position="84"/>
    </location>
</feature>
<dbReference type="GO" id="GO:0005384">
    <property type="term" value="F:manganese ion transmembrane transporter activity"/>
    <property type="evidence" value="ECO:0007669"/>
    <property type="project" value="InterPro"/>
</dbReference>
<evidence type="ECO:0000256" key="1">
    <source>
        <dbReference type="ARBA" id="ARBA00004127"/>
    </source>
</evidence>
<feature type="transmembrane region" description="Helical" evidence="6">
    <location>
        <begin position="167"/>
        <end position="189"/>
    </location>
</feature>
<dbReference type="InterPro" id="IPR008217">
    <property type="entry name" value="Ccc1_fam"/>
</dbReference>
<keyword evidence="4 6" id="KW-0472">Membrane</keyword>